<accession>E2CU09</accession>
<sequence>MLLCNASSPYDWSAVRFHSVLPTASCPVPHDSGLCVTHDVQGVAHVLGTVAHGTVLHVELRGIVLTMLAVRTMLQ</sequence>
<name>E2CU09_ISKNV</name>
<dbReference type="EMBL" id="GQ273492">
    <property type="protein sequence ID" value="ADE34409.1"/>
    <property type="molecule type" value="Genomic_DNA"/>
</dbReference>
<organism evidence="1 2">
    <name type="scientific">Turbot reddish body iridovirus</name>
    <dbReference type="NCBI Taxonomy" id="273651"/>
    <lineage>
        <taxon>Viruses</taxon>
        <taxon>Varidnaviria</taxon>
        <taxon>Bamfordvirae</taxon>
        <taxon>Nucleocytoviricota</taxon>
        <taxon>Megaviricetes</taxon>
        <taxon>Pimascovirales</taxon>
        <taxon>Pimascovirales incertae sedis</taxon>
        <taxon>Iridoviridae</taxon>
        <taxon>Alphairidovirinae</taxon>
        <taxon>Megalocytivirus</taxon>
        <taxon>Megalocytivirus pagrus1</taxon>
        <taxon>Infectious spleen and kidney necrosis virus</taxon>
    </lineage>
</organism>
<dbReference type="Proteomes" id="UP000160942">
    <property type="component" value="Segment"/>
</dbReference>
<proteinExistence type="predicted"/>
<protein>
    <submittedName>
        <fullName evidence="1">ORF64L</fullName>
    </submittedName>
</protein>
<evidence type="ECO:0000313" key="2">
    <source>
        <dbReference type="Proteomes" id="UP000160942"/>
    </source>
</evidence>
<reference evidence="1 2" key="1">
    <citation type="journal article" date="2010" name="Virol. J.">
        <title>Complete genome sequence of a Megalocytivirus (family Iridoviridae) associated with turbot mortality in China.</title>
        <authorList>
            <person name="Shi C.Y."/>
            <person name="Jia K.T."/>
            <person name="Yang B."/>
            <person name="Huang J."/>
        </authorList>
    </citation>
    <scope>NUCLEOTIDE SEQUENCE [LARGE SCALE GENOMIC DNA]</scope>
</reference>
<evidence type="ECO:0000313" key="1">
    <source>
        <dbReference type="EMBL" id="ADE34409.1"/>
    </source>
</evidence>